<dbReference type="PANTHER" id="PTHR13847">
    <property type="entry name" value="SARCOSINE DEHYDROGENASE-RELATED"/>
    <property type="match status" value="1"/>
</dbReference>
<dbReference type="InterPro" id="IPR006076">
    <property type="entry name" value="FAD-dep_OxRdtase"/>
</dbReference>
<dbReference type="SUPFAM" id="SSF51905">
    <property type="entry name" value="FAD/NAD(P)-binding domain"/>
    <property type="match status" value="1"/>
</dbReference>
<dbReference type="Proteomes" id="UP001058120">
    <property type="component" value="Chromosome"/>
</dbReference>
<dbReference type="InterPro" id="IPR036188">
    <property type="entry name" value="FAD/NAD-bd_sf"/>
</dbReference>
<proteinExistence type="predicted"/>
<organism evidence="2 3">
    <name type="scientific">Taurinivorans muris</name>
    <dbReference type="NCBI Taxonomy" id="2787751"/>
    <lineage>
        <taxon>Bacteria</taxon>
        <taxon>Pseudomonadati</taxon>
        <taxon>Thermodesulfobacteriota</taxon>
        <taxon>Desulfovibrionia</taxon>
        <taxon>Desulfovibrionales</taxon>
        <taxon>Desulfovibrionaceae</taxon>
        <taxon>Taurinivorans</taxon>
    </lineage>
</organism>
<dbReference type="EMBL" id="CP065938">
    <property type="protein sequence ID" value="UWX05885.1"/>
    <property type="molecule type" value="Genomic_DNA"/>
</dbReference>
<sequence length="375" mass="41280">MLSSQKEYDIIIAGGGISGAAVAYGLISKNSRLKIAVLDAPTEINRASRTNVGLVWCQSKFADKPHYAKWGFLSRRAYPGLLQELQEVSGIKVPAYFEGGLIPVLSGQEYEKKGEYIERLRTVLGEYRGNMIDRTELERKLPKISFGPEVCGAAWCEEDGFLNPLALLRAYRLASVRSGVDFFNDTVVYSVEPKDDAYIVHTQLGGFSCERLVLACGLANKRLAQFVVRDLPIFADKGQVLLTERMPFVMPIPVLGCTQTVAGTVIIGFKHETRGHDATVIPHAVAQEGAWALKVWPELGGKRVIRSWPGLRVMPKDKVAIYSHLPGHEKVTVVNTHSAVTMAAAHTRHVAGYVLGKELHECAGDMTLKRFGYAV</sequence>
<evidence type="ECO:0000313" key="3">
    <source>
        <dbReference type="Proteomes" id="UP001058120"/>
    </source>
</evidence>
<evidence type="ECO:0000259" key="1">
    <source>
        <dbReference type="Pfam" id="PF01266"/>
    </source>
</evidence>
<dbReference type="Pfam" id="PF01266">
    <property type="entry name" value="DAO"/>
    <property type="match status" value="1"/>
</dbReference>
<keyword evidence="3" id="KW-1185">Reference proteome</keyword>
<dbReference type="Gene3D" id="3.50.50.60">
    <property type="entry name" value="FAD/NAD(P)-binding domain"/>
    <property type="match status" value="1"/>
</dbReference>
<protein>
    <submittedName>
        <fullName evidence="2">FAD-binding oxidoreductase</fullName>
    </submittedName>
</protein>
<feature type="domain" description="FAD dependent oxidoreductase" evidence="1">
    <location>
        <begin position="9"/>
        <end position="351"/>
    </location>
</feature>
<reference evidence="2" key="1">
    <citation type="submission" date="2020-12" db="EMBL/GenBank/DDBJ databases">
        <title>Taurinivorans muris gen. nov., sp. nov., fundamental and realized metabolic niche of a ubiquitous sulfidogenic bacterium in the murine intestine.</title>
        <authorList>
            <person name="Ye H."/>
            <person name="Hanson B.T."/>
            <person name="Loy A."/>
        </authorList>
    </citation>
    <scope>NUCLEOTIDE SEQUENCE</scope>
    <source>
        <strain evidence="2">LT0009</strain>
    </source>
</reference>
<dbReference type="Gene3D" id="3.30.9.10">
    <property type="entry name" value="D-Amino Acid Oxidase, subunit A, domain 2"/>
    <property type="match status" value="1"/>
</dbReference>
<evidence type="ECO:0000313" key="2">
    <source>
        <dbReference type="EMBL" id="UWX05885.1"/>
    </source>
</evidence>
<accession>A0ABY5Y118</accession>
<dbReference type="RefSeq" id="WP_334315476.1">
    <property type="nucleotide sequence ID" value="NZ_CP065938.1"/>
</dbReference>
<gene>
    <name evidence="2" type="ORF">JBF11_00715</name>
</gene>
<name>A0ABY5Y118_9BACT</name>